<feature type="domain" description="AB hydrolase-1" evidence="1">
    <location>
        <begin position="69"/>
        <end position="304"/>
    </location>
</feature>
<evidence type="ECO:0000313" key="2">
    <source>
        <dbReference type="EMBL" id="KAH7161980.1"/>
    </source>
</evidence>
<sequence>MTRDLRVIRTKHAAAAILSSSTSNTIQSENAWYNPKPPQLAQTAPTKFVSVNGSKLAYRRFGKPTNVPLLFLTHFRGSMDVLDPLLVNTIARNREVILVDNSGIGHSQGTVPDSIQAMAATAVNFLAAIKISKADILGFSMGGMVAQYIAMEYPQVVNKLVLAGVRPGYGPGVVQTPPDAASGPGGEPDSQPTEDYMLGIFFYPSDTSRASGNLWWDRISERHVRGEKREAFVVGAGVGAQLTAITNFASNPKLYNRLDNITGPVLVTNGKDDILMGTANSFVLQQQLVDAQLHLYPDSGHGHLFQFPLAYAMQLELFLKG</sequence>
<dbReference type="Pfam" id="PF00561">
    <property type="entry name" value="Abhydrolase_1"/>
    <property type="match status" value="1"/>
</dbReference>
<dbReference type="EMBL" id="JAGMUU010000001">
    <property type="protein sequence ID" value="KAH7161980.1"/>
    <property type="molecule type" value="Genomic_DNA"/>
</dbReference>
<organism evidence="2 3">
    <name type="scientific">Dactylonectria estremocensis</name>
    <dbReference type="NCBI Taxonomy" id="1079267"/>
    <lineage>
        <taxon>Eukaryota</taxon>
        <taxon>Fungi</taxon>
        <taxon>Dikarya</taxon>
        <taxon>Ascomycota</taxon>
        <taxon>Pezizomycotina</taxon>
        <taxon>Sordariomycetes</taxon>
        <taxon>Hypocreomycetidae</taxon>
        <taxon>Hypocreales</taxon>
        <taxon>Nectriaceae</taxon>
        <taxon>Dactylonectria</taxon>
    </lineage>
</organism>
<protein>
    <submittedName>
        <fullName evidence="2">Alpha/Beta hydrolase protein</fullName>
    </submittedName>
</protein>
<dbReference type="Proteomes" id="UP000717696">
    <property type="component" value="Unassembled WGS sequence"/>
</dbReference>
<keyword evidence="3" id="KW-1185">Reference proteome</keyword>
<reference evidence="2" key="1">
    <citation type="journal article" date="2021" name="Nat. Commun.">
        <title>Genetic determinants of endophytism in the Arabidopsis root mycobiome.</title>
        <authorList>
            <person name="Mesny F."/>
            <person name="Miyauchi S."/>
            <person name="Thiergart T."/>
            <person name="Pickel B."/>
            <person name="Atanasova L."/>
            <person name="Karlsson M."/>
            <person name="Huettel B."/>
            <person name="Barry K.W."/>
            <person name="Haridas S."/>
            <person name="Chen C."/>
            <person name="Bauer D."/>
            <person name="Andreopoulos W."/>
            <person name="Pangilinan J."/>
            <person name="LaButti K."/>
            <person name="Riley R."/>
            <person name="Lipzen A."/>
            <person name="Clum A."/>
            <person name="Drula E."/>
            <person name="Henrissat B."/>
            <person name="Kohler A."/>
            <person name="Grigoriev I.V."/>
            <person name="Martin F.M."/>
            <person name="Hacquard S."/>
        </authorList>
    </citation>
    <scope>NUCLEOTIDE SEQUENCE</scope>
    <source>
        <strain evidence="2">MPI-CAGE-AT-0021</strain>
    </source>
</reference>
<dbReference type="Gene3D" id="3.40.50.1820">
    <property type="entry name" value="alpha/beta hydrolase"/>
    <property type="match status" value="1"/>
</dbReference>
<dbReference type="InterPro" id="IPR050471">
    <property type="entry name" value="AB_hydrolase"/>
</dbReference>
<dbReference type="PANTHER" id="PTHR43433">
    <property type="entry name" value="HYDROLASE, ALPHA/BETA FOLD FAMILY PROTEIN"/>
    <property type="match status" value="1"/>
</dbReference>
<dbReference type="GO" id="GO:0016787">
    <property type="term" value="F:hydrolase activity"/>
    <property type="evidence" value="ECO:0007669"/>
    <property type="project" value="UniProtKB-KW"/>
</dbReference>
<dbReference type="SUPFAM" id="SSF53474">
    <property type="entry name" value="alpha/beta-Hydrolases"/>
    <property type="match status" value="1"/>
</dbReference>
<accession>A0A9P9JKB4</accession>
<evidence type="ECO:0000259" key="1">
    <source>
        <dbReference type="Pfam" id="PF00561"/>
    </source>
</evidence>
<evidence type="ECO:0000313" key="3">
    <source>
        <dbReference type="Proteomes" id="UP000717696"/>
    </source>
</evidence>
<name>A0A9P9JKB4_9HYPO</name>
<dbReference type="AlphaFoldDB" id="A0A9P9JKB4"/>
<dbReference type="PANTHER" id="PTHR43433:SF5">
    <property type="entry name" value="AB HYDROLASE-1 DOMAIN-CONTAINING PROTEIN"/>
    <property type="match status" value="1"/>
</dbReference>
<dbReference type="InterPro" id="IPR029058">
    <property type="entry name" value="AB_hydrolase_fold"/>
</dbReference>
<proteinExistence type="predicted"/>
<dbReference type="InterPro" id="IPR000073">
    <property type="entry name" value="AB_hydrolase_1"/>
</dbReference>
<dbReference type="PRINTS" id="PR00111">
    <property type="entry name" value="ABHYDROLASE"/>
</dbReference>
<keyword evidence="2" id="KW-0378">Hydrolase</keyword>
<comment type="caution">
    <text evidence="2">The sequence shown here is derived from an EMBL/GenBank/DDBJ whole genome shotgun (WGS) entry which is preliminary data.</text>
</comment>
<dbReference type="OrthoDB" id="8119704at2759"/>
<gene>
    <name evidence="2" type="ORF">B0J13DRAFT_579860</name>
</gene>